<reference evidence="2" key="1">
    <citation type="journal article" date="2023" name="Mol. Phylogenet. Evol.">
        <title>Genome-scale phylogeny and comparative genomics of the fungal order Sordariales.</title>
        <authorList>
            <person name="Hensen N."/>
            <person name="Bonometti L."/>
            <person name="Westerberg I."/>
            <person name="Brannstrom I.O."/>
            <person name="Guillou S."/>
            <person name="Cros-Aarteil S."/>
            <person name="Calhoun S."/>
            <person name="Haridas S."/>
            <person name="Kuo A."/>
            <person name="Mondo S."/>
            <person name="Pangilinan J."/>
            <person name="Riley R."/>
            <person name="LaButti K."/>
            <person name="Andreopoulos B."/>
            <person name="Lipzen A."/>
            <person name="Chen C."/>
            <person name="Yan M."/>
            <person name="Daum C."/>
            <person name="Ng V."/>
            <person name="Clum A."/>
            <person name="Steindorff A."/>
            <person name="Ohm R.A."/>
            <person name="Martin F."/>
            <person name="Silar P."/>
            <person name="Natvig D.O."/>
            <person name="Lalanne C."/>
            <person name="Gautier V."/>
            <person name="Ament-Velasquez S.L."/>
            <person name="Kruys A."/>
            <person name="Hutchinson M.I."/>
            <person name="Powell A.J."/>
            <person name="Barry K."/>
            <person name="Miller A.N."/>
            <person name="Grigoriev I.V."/>
            <person name="Debuchy R."/>
            <person name="Gladieux P."/>
            <person name="Hiltunen Thoren M."/>
            <person name="Johannesson H."/>
        </authorList>
    </citation>
    <scope>NUCLEOTIDE SEQUENCE</scope>
    <source>
        <strain evidence="2">CBS 315.58</strain>
    </source>
</reference>
<dbReference type="EMBL" id="MU863995">
    <property type="protein sequence ID" value="KAK4196033.1"/>
    <property type="molecule type" value="Genomic_DNA"/>
</dbReference>
<evidence type="ECO:0000313" key="2">
    <source>
        <dbReference type="EMBL" id="KAK4196033.1"/>
    </source>
</evidence>
<comment type="caution">
    <text evidence="2">The sequence shown here is derived from an EMBL/GenBank/DDBJ whole genome shotgun (WGS) entry which is preliminary data.</text>
</comment>
<keyword evidence="3" id="KW-1185">Reference proteome</keyword>
<gene>
    <name evidence="2" type="ORF">QBC40DRAFT_310194</name>
</gene>
<evidence type="ECO:0000256" key="1">
    <source>
        <dbReference type="SAM" id="SignalP"/>
    </source>
</evidence>
<feature type="chain" id="PRO_5042835199" evidence="1">
    <location>
        <begin position="19"/>
        <end position="186"/>
    </location>
</feature>
<keyword evidence="1" id="KW-0732">Signal</keyword>
<name>A0AAN6X9N2_9PEZI</name>
<dbReference type="AlphaFoldDB" id="A0AAN6X9N2"/>
<feature type="signal peptide" evidence="1">
    <location>
        <begin position="1"/>
        <end position="18"/>
    </location>
</feature>
<reference evidence="2" key="2">
    <citation type="submission" date="2023-05" db="EMBL/GenBank/DDBJ databases">
        <authorList>
            <consortium name="Lawrence Berkeley National Laboratory"/>
            <person name="Steindorff A."/>
            <person name="Hensen N."/>
            <person name="Bonometti L."/>
            <person name="Westerberg I."/>
            <person name="Brannstrom I.O."/>
            <person name="Guillou S."/>
            <person name="Cros-Aarteil S."/>
            <person name="Calhoun S."/>
            <person name="Haridas S."/>
            <person name="Kuo A."/>
            <person name="Mondo S."/>
            <person name="Pangilinan J."/>
            <person name="Riley R."/>
            <person name="Labutti K."/>
            <person name="Andreopoulos B."/>
            <person name="Lipzen A."/>
            <person name="Chen C."/>
            <person name="Yanf M."/>
            <person name="Daum C."/>
            <person name="Ng V."/>
            <person name="Clum A."/>
            <person name="Ohm R."/>
            <person name="Martin F."/>
            <person name="Silar P."/>
            <person name="Natvig D."/>
            <person name="Lalanne C."/>
            <person name="Gautier V."/>
            <person name="Ament-Velasquez S.L."/>
            <person name="Kruys A."/>
            <person name="Hutchinson M.I."/>
            <person name="Powell A.J."/>
            <person name="Barry K."/>
            <person name="Miller A.N."/>
            <person name="Grigoriev I.V."/>
            <person name="Debuchy R."/>
            <person name="Gladieux P."/>
            <person name="Thoren M.H."/>
            <person name="Johannesson H."/>
        </authorList>
    </citation>
    <scope>NUCLEOTIDE SEQUENCE</scope>
    <source>
        <strain evidence="2">CBS 315.58</strain>
    </source>
</reference>
<proteinExistence type="predicted"/>
<evidence type="ECO:0000313" key="3">
    <source>
        <dbReference type="Proteomes" id="UP001303160"/>
    </source>
</evidence>
<protein>
    <submittedName>
        <fullName evidence="2">Uncharacterized protein</fullName>
    </submittedName>
</protein>
<dbReference type="Proteomes" id="UP001303160">
    <property type="component" value="Unassembled WGS sequence"/>
</dbReference>
<sequence length="186" mass="20493">MLKILLTILAYCALTIFAAPPNLQDQPTNVSSDATNLSQGRPHSLDGGSCTWDDTLGDADCGTFTVTFGDGSIWGFKAYTTVRLPNFSTDFILNCSNHGDAWTAVTNTPGLPYIISIHGGNGCISTDFRWEDWDNLWIKYANQWVNVPTDERCSNVFWNGKGRRCVIEIRPADPAPTSVMELPGQR</sequence>
<organism evidence="2 3">
    <name type="scientific">Triangularia verruculosa</name>
    <dbReference type="NCBI Taxonomy" id="2587418"/>
    <lineage>
        <taxon>Eukaryota</taxon>
        <taxon>Fungi</taxon>
        <taxon>Dikarya</taxon>
        <taxon>Ascomycota</taxon>
        <taxon>Pezizomycotina</taxon>
        <taxon>Sordariomycetes</taxon>
        <taxon>Sordariomycetidae</taxon>
        <taxon>Sordariales</taxon>
        <taxon>Podosporaceae</taxon>
        <taxon>Triangularia</taxon>
    </lineage>
</organism>
<accession>A0AAN6X9N2</accession>